<evidence type="ECO:0000256" key="1">
    <source>
        <dbReference type="SAM" id="Phobius"/>
    </source>
</evidence>
<evidence type="ECO:0000313" key="3">
    <source>
        <dbReference type="Proteomes" id="UP000326565"/>
    </source>
</evidence>
<accession>A0A5N5WVP3</accession>
<evidence type="ECO:0008006" key="4">
    <source>
        <dbReference type="Google" id="ProtNLM"/>
    </source>
</evidence>
<reference evidence="2 3" key="1">
    <citation type="submission" date="2019-04" db="EMBL/GenBank/DDBJ databases">
        <title>Friends and foes A comparative genomics study of 23 Aspergillus species from section Flavi.</title>
        <authorList>
            <consortium name="DOE Joint Genome Institute"/>
            <person name="Kjaerbolling I."/>
            <person name="Vesth T."/>
            <person name="Frisvad J.C."/>
            <person name="Nybo J.L."/>
            <person name="Theobald S."/>
            <person name="Kildgaard S."/>
            <person name="Isbrandt T."/>
            <person name="Kuo A."/>
            <person name="Sato A."/>
            <person name="Lyhne E.K."/>
            <person name="Kogle M.E."/>
            <person name="Wiebenga A."/>
            <person name="Kun R.S."/>
            <person name="Lubbers R.J."/>
            <person name="Makela M.R."/>
            <person name="Barry K."/>
            <person name="Chovatia M."/>
            <person name="Clum A."/>
            <person name="Daum C."/>
            <person name="Haridas S."/>
            <person name="He G."/>
            <person name="LaButti K."/>
            <person name="Lipzen A."/>
            <person name="Mondo S."/>
            <person name="Riley R."/>
            <person name="Salamov A."/>
            <person name="Simmons B.A."/>
            <person name="Magnuson J.K."/>
            <person name="Henrissat B."/>
            <person name="Mortensen U.H."/>
            <person name="Larsen T.O."/>
            <person name="Devries R.P."/>
            <person name="Grigoriev I.V."/>
            <person name="Machida M."/>
            <person name="Baker S.E."/>
            <person name="Andersen M.R."/>
        </authorList>
    </citation>
    <scope>NUCLEOTIDE SEQUENCE [LARGE SCALE GENOMIC DNA]</scope>
    <source>
        <strain evidence="2 3">CBS 151.66</strain>
    </source>
</reference>
<keyword evidence="1" id="KW-1133">Transmembrane helix</keyword>
<gene>
    <name evidence="2" type="ORF">BDV29DRAFT_159091</name>
</gene>
<dbReference type="EMBL" id="ML732262">
    <property type="protein sequence ID" value="KAB8071817.1"/>
    <property type="molecule type" value="Genomic_DNA"/>
</dbReference>
<keyword evidence="1" id="KW-0812">Transmembrane</keyword>
<dbReference type="OrthoDB" id="10021397at2759"/>
<dbReference type="Proteomes" id="UP000326565">
    <property type="component" value="Unassembled WGS sequence"/>
</dbReference>
<feature type="transmembrane region" description="Helical" evidence="1">
    <location>
        <begin position="31"/>
        <end position="55"/>
    </location>
</feature>
<keyword evidence="1" id="KW-0472">Membrane</keyword>
<name>A0A5N5WVP3_9EURO</name>
<keyword evidence="3" id="KW-1185">Reference proteome</keyword>
<sequence length="152" mass="16187">MPSAMARERISNFAVHIAGTFRFDVSDYQVMGLQVLIVVGPAFSFQYAIAIASVISMDLHERVDSAAVFNIVQIGGTPSFQAIGGTIFKNVGRYGVTAEKLIAQLSLLVWEARDPDITPDRAATYVTTVIVRESYLVAVGGAICLGCGPAAC</sequence>
<proteinExistence type="predicted"/>
<evidence type="ECO:0000313" key="2">
    <source>
        <dbReference type="EMBL" id="KAB8071817.1"/>
    </source>
</evidence>
<organism evidence="2 3">
    <name type="scientific">Aspergillus leporis</name>
    <dbReference type="NCBI Taxonomy" id="41062"/>
    <lineage>
        <taxon>Eukaryota</taxon>
        <taxon>Fungi</taxon>
        <taxon>Dikarya</taxon>
        <taxon>Ascomycota</taxon>
        <taxon>Pezizomycotina</taxon>
        <taxon>Eurotiomycetes</taxon>
        <taxon>Eurotiomycetidae</taxon>
        <taxon>Eurotiales</taxon>
        <taxon>Aspergillaceae</taxon>
        <taxon>Aspergillus</taxon>
        <taxon>Aspergillus subgen. Circumdati</taxon>
    </lineage>
</organism>
<protein>
    <recommendedName>
        <fullName evidence="4">Major facilitator superfamily domain-containing protein</fullName>
    </recommendedName>
</protein>
<dbReference type="AlphaFoldDB" id="A0A5N5WVP3"/>